<keyword evidence="1" id="KW-0472">Membrane</keyword>
<proteinExistence type="predicted"/>
<keyword evidence="3" id="KW-1185">Reference proteome</keyword>
<dbReference type="RefSeq" id="WP_092223010.1">
    <property type="nucleotide sequence ID" value="NZ_FNJI01000015.1"/>
</dbReference>
<dbReference type="PANTHER" id="PTHR31970:SF9">
    <property type="entry name" value="MOLYBDATE TRANSPORTER 2"/>
    <property type="match status" value="1"/>
</dbReference>
<feature type="transmembrane region" description="Helical" evidence="1">
    <location>
        <begin position="269"/>
        <end position="289"/>
    </location>
</feature>
<evidence type="ECO:0000313" key="2">
    <source>
        <dbReference type="EMBL" id="SDP29938.1"/>
    </source>
</evidence>
<feature type="transmembrane region" description="Helical" evidence="1">
    <location>
        <begin position="330"/>
        <end position="352"/>
    </location>
</feature>
<feature type="transmembrane region" description="Helical" evidence="1">
    <location>
        <begin position="301"/>
        <end position="324"/>
    </location>
</feature>
<reference evidence="2 3" key="1">
    <citation type="submission" date="2016-10" db="EMBL/GenBank/DDBJ databases">
        <authorList>
            <person name="de Groot N.N."/>
        </authorList>
    </citation>
    <scope>NUCLEOTIDE SEQUENCE [LARGE SCALE GENOMIC DNA]</scope>
    <source>
        <strain evidence="2 3">DSM 12130</strain>
    </source>
</reference>
<keyword evidence="1" id="KW-1133">Transmembrane helix</keyword>
<feature type="transmembrane region" description="Helical" evidence="1">
    <location>
        <begin position="182"/>
        <end position="203"/>
    </location>
</feature>
<dbReference type="EMBL" id="FNJI01000015">
    <property type="protein sequence ID" value="SDP29938.1"/>
    <property type="molecule type" value="Genomic_DNA"/>
</dbReference>
<feature type="transmembrane region" description="Helical" evidence="1">
    <location>
        <begin position="154"/>
        <end position="176"/>
    </location>
</feature>
<gene>
    <name evidence="2" type="ORF">SAMN05660330_02341</name>
</gene>
<dbReference type="Proteomes" id="UP000199073">
    <property type="component" value="Unassembled WGS sequence"/>
</dbReference>
<dbReference type="GO" id="GO:0015098">
    <property type="term" value="F:molybdate ion transmembrane transporter activity"/>
    <property type="evidence" value="ECO:0007669"/>
    <property type="project" value="InterPro"/>
</dbReference>
<feature type="transmembrane region" description="Helical" evidence="1">
    <location>
        <begin position="69"/>
        <end position="95"/>
    </location>
</feature>
<evidence type="ECO:0000256" key="1">
    <source>
        <dbReference type="SAM" id="Phobius"/>
    </source>
</evidence>
<dbReference type="OrthoDB" id="7361398at2"/>
<feature type="transmembrane region" description="Helical" evidence="1">
    <location>
        <begin position="39"/>
        <end position="57"/>
    </location>
</feature>
<evidence type="ECO:0000313" key="3">
    <source>
        <dbReference type="Proteomes" id="UP000199073"/>
    </source>
</evidence>
<organism evidence="2 3">
    <name type="scientific">Desulforhopalus singaporensis</name>
    <dbReference type="NCBI Taxonomy" id="91360"/>
    <lineage>
        <taxon>Bacteria</taxon>
        <taxon>Pseudomonadati</taxon>
        <taxon>Thermodesulfobacteriota</taxon>
        <taxon>Desulfobulbia</taxon>
        <taxon>Desulfobulbales</taxon>
        <taxon>Desulfocapsaceae</taxon>
        <taxon>Desulforhopalus</taxon>
    </lineage>
</organism>
<sequence>MSTSYRFDRMEFAGSLGDLGTLLPLVMGMVLVNGVSVTGIFYSIALFYIFAGLYFAVPVPVQPMKAIGAYAIATGVTASQISASAGLICLLLALIGCTGTIDVIGRLIAKPVVRGIQLSTGILLMVRGIEMVLGNSSMQLSAKAAEPFFVLQDIGGVPLSIILGTLGLCIVLSLLGSKRYPAALVLILSGVAAGLLLIKPGLLDQLRPSFHLPQLLPFGIPVKADLTLALFVLVLPQLPMTLGNAIVANADLSHSYFGESARKITYRSVSLSMALANALAFLVGGIPLCHGAGGLAAHYKFGARTGGSNLIIGALFLVLAISLGPEALTLLHLVPFSILGVLLIFAGCELCLTILDITARKEMFVVFLILAVTLASNLAWGFGAGILLSWLFRSGRFSV</sequence>
<name>A0A1H0RLS7_9BACT</name>
<protein>
    <submittedName>
        <fullName evidence="2">Sulfate permease, SulP family</fullName>
    </submittedName>
</protein>
<dbReference type="STRING" id="91360.SAMN05660330_02341"/>
<feature type="transmembrane region" description="Helical" evidence="1">
    <location>
        <begin position="12"/>
        <end position="33"/>
    </location>
</feature>
<dbReference type="PANTHER" id="PTHR31970">
    <property type="match status" value="1"/>
</dbReference>
<accession>A0A1H0RLS7</accession>
<feature type="transmembrane region" description="Helical" evidence="1">
    <location>
        <begin position="364"/>
        <end position="392"/>
    </location>
</feature>
<keyword evidence="1" id="KW-0812">Transmembrane</keyword>
<dbReference type="InterPro" id="IPR031563">
    <property type="entry name" value="MOT1/MOT2"/>
</dbReference>
<dbReference type="AlphaFoldDB" id="A0A1H0RLS7"/>
<dbReference type="Pfam" id="PF16983">
    <property type="entry name" value="MFS_MOT1"/>
    <property type="match status" value="2"/>
</dbReference>